<dbReference type="EMBL" id="CP000698">
    <property type="protein sequence ID" value="ABQ27270.1"/>
    <property type="molecule type" value="Genomic_DNA"/>
</dbReference>
<dbReference type="InterPro" id="IPR001227">
    <property type="entry name" value="Ac_transferase_dom_sf"/>
</dbReference>
<dbReference type="KEGG" id="gur:Gura_3105"/>
<dbReference type="NCBIfam" id="TIGR00128">
    <property type="entry name" value="fabD"/>
    <property type="match status" value="1"/>
</dbReference>
<reference evidence="6 7" key="1">
    <citation type="submission" date="2007-05" db="EMBL/GenBank/DDBJ databases">
        <title>Complete sequence of Geobacter uraniireducens Rf4.</title>
        <authorList>
            <consortium name="US DOE Joint Genome Institute"/>
            <person name="Copeland A."/>
            <person name="Lucas S."/>
            <person name="Lapidus A."/>
            <person name="Barry K."/>
            <person name="Detter J.C."/>
            <person name="Glavina del Rio T."/>
            <person name="Hammon N."/>
            <person name="Israni S."/>
            <person name="Dalin E."/>
            <person name="Tice H."/>
            <person name="Pitluck S."/>
            <person name="Chertkov O."/>
            <person name="Brettin T."/>
            <person name="Bruce D."/>
            <person name="Han C."/>
            <person name="Schmutz J."/>
            <person name="Larimer F."/>
            <person name="Land M."/>
            <person name="Hauser L."/>
            <person name="Kyrpides N."/>
            <person name="Mikhailova N."/>
            <person name="Shelobolina E."/>
            <person name="Aklujkar M."/>
            <person name="Lovley D."/>
            <person name="Richardson P."/>
        </authorList>
    </citation>
    <scope>NUCLEOTIDE SEQUENCE [LARGE SCALE GENOMIC DNA]</scope>
    <source>
        <strain evidence="6 7">Rf4</strain>
    </source>
</reference>
<gene>
    <name evidence="6" type="ordered locus">Gura_3105</name>
</gene>
<dbReference type="InterPro" id="IPR049489">
    <property type="entry name" value="FabD-like_helical_ins"/>
</dbReference>
<comment type="catalytic activity">
    <reaction evidence="4">
        <text>holo-[ACP] + malonyl-CoA = malonyl-[ACP] + CoA</text>
        <dbReference type="Rhea" id="RHEA:41792"/>
        <dbReference type="Rhea" id="RHEA-COMP:9623"/>
        <dbReference type="Rhea" id="RHEA-COMP:9685"/>
        <dbReference type="ChEBI" id="CHEBI:57287"/>
        <dbReference type="ChEBI" id="CHEBI:57384"/>
        <dbReference type="ChEBI" id="CHEBI:64479"/>
        <dbReference type="ChEBI" id="CHEBI:78449"/>
        <dbReference type="EC" id="2.3.1.39"/>
    </reaction>
</comment>
<proteinExistence type="predicted"/>
<dbReference type="InterPro" id="IPR016036">
    <property type="entry name" value="Malonyl_transacylase_ACP-bd"/>
</dbReference>
<dbReference type="InterPro" id="IPR014179">
    <property type="entry name" value="PfaD-like_TIM-barrel"/>
</dbReference>
<dbReference type="CDD" id="cd04742">
    <property type="entry name" value="NPD_FabD"/>
    <property type="match status" value="1"/>
</dbReference>
<evidence type="ECO:0000313" key="6">
    <source>
        <dbReference type="EMBL" id="ABQ27270.1"/>
    </source>
</evidence>
<dbReference type="SUPFAM" id="SSF55048">
    <property type="entry name" value="Probable ACP-binding domain of malonyl-CoA ACP transacylase"/>
    <property type="match status" value="1"/>
</dbReference>
<dbReference type="InterPro" id="IPR004410">
    <property type="entry name" value="Malonyl_CoA-ACP_transAc_FabD"/>
</dbReference>
<dbReference type="GO" id="GO:0004314">
    <property type="term" value="F:[acyl-carrier-protein] S-malonyltransferase activity"/>
    <property type="evidence" value="ECO:0007669"/>
    <property type="project" value="UniProtKB-EC"/>
</dbReference>
<dbReference type="NCBIfam" id="TIGR02814">
    <property type="entry name" value="pfaD_fam"/>
    <property type="match status" value="1"/>
</dbReference>
<dbReference type="InterPro" id="IPR013785">
    <property type="entry name" value="Aldolase_TIM"/>
</dbReference>
<dbReference type="STRING" id="351605.Gura_3105"/>
<dbReference type="Gene3D" id="3.40.366.10">
    <property type="entry name" value="Malonyl-Coenzyme A Acyl Carrier Protein, domain 2"/>
    <property type="match status" value="1"/>
</dbReference>
<dbReference type="GO" id="GO:0005829">
    <property type="term" value="C:cytosol"/>
    <property type="evidence" value="ECO:0007669"/>
    <property type="project" value="TreeGrafter"/>
</dbReference>
<dbReference type="InterPro" id="IPR014043">
    <property type="entry name" value="Acyl_transferase_dom"/>
</dbReference>
<dbReference type="Proteomes" id="UP000006695">
    <property type="component" value="Chromosome"/>
</dbReference>
<evidence type="ECO:0000256" key="4">
    <source>
        <dbReference type="ARBA" id="ARBA00048462"/>
    </source>
</evidence>
<dbReference type="HOGENOM" id="CLU_008708_0_0_7"/>
<dbReference type="Gene3D" id="3.30.70.250">
    <property type="entry name" value="Malonyl-CoA ACP transacylase, ACP-binding"/>
    <property type="match status" value="1"/>
</dbReference>
<evidence type="ECO:0000259" key="5">
    <source>
        <dbReference type="SMART" id="SM00827"/>
    </source>
</evidence>
<evidence type="ECO:0000313" key="7">
    <source>
        <dbReference type="Proteomes" id="UP000006695"/>
    </source>
</evidence>
<dbReference type="OrthoDB" id="9808564at2"/>
<organism evidence="6 7">
    <name type="scientific">Geotalea uraniireducens (strain Rf4)</name>
    <name type="common">Geobacter uraniireducens</name>
    <dbReference type="NCBI Taxonomy" id="351605"/>
    <lineage>
        <taxon>Bacteria</taxon>
        <taxon>Pseudomonadati</taxon>
        <taxon>Thermodesulfobacteriota</taxon>
        <taxon>Desulfuromonadia</taxon>
        <taxon>Geobacterales</taxon>
        <taxon>Geobacteraceae</taxon>
        <taxon>Geotalea</taxon>
    </lineage>
</organism>
<evidence type="ECO:0000256" key="3">
    <source>
        <dbReference type="ARBA" id="ARBA00023315"/>
    </source>
</evidence>
<keyword evidence="7" id="KW-1185">Reference proteome</keyword>
<dbReference type="Pfam" id="PF03060">
    <property type="entry name" value="NMO"/>
    <property type="match status" value="1"/>
</dbReference>
<dbReference type="RefSeq" id="WP_011939936.1">
    <property type="nucleotide sequence ID" value="NC_009483.1"/>
</dbReference>
<protein>
    <recommendedName>
        <fullName evidence="1">[acyl-carrier-protein] S-malonyltransferase</fullName>
        <ecNumber evidence="1">2.3.1.39</ecNumber>
    </recommendedName>
</protein>
<keyword evidence="2" id="KW-0808">Transferase</keyword>
<dbReference type="AlphaFoldDB" id="A5G652"/>
<accession>A5G652</accession>
<dbReference type="InterPro" id="IPR050858">
    <property type="entry name" value="Mal-CoA-ACP_Trans/PKS_FabD"/>
</dbReference>
<dbReference type="SUPFAM" id="SSF51412">
    <property type="entry name" value="Inosine monophosphate dehydrogenase (IMPDH)"/>
    <property type="match status" value="1"/>
</dbReference>
<dbReference type="PANTHER" id="PTHR42681:SF1">
    <property type="entry name" value="MALONYL-COA-ACYL CARRIER PROTEIN TRANSACYLASE, MITOCHONDRIAL"/>
    <property type="match status" value="1"/>
</dbReference>
<dbReference type="SUPFAM" id="SSF52151">
    <property type="entry name" value="FabD/lysophospholipase-like"/>
    <property type="match status" value="1"/>
</dbReference>
<dbReference type="EC" id="2.3.1.39" evidence="1"/>
<dbReference type="GO" id="GO:0006633">
    <property type="term" value="P:fatty acid biosynthetic process"/>
    <property type="evidence" value="ECO:0007669"/>
    <property type="project" value="TreeGrafter"/>
</dbReference>
<dbReference type="InterPro" id="IPR016035">
    <property type="entry name" value="Acyl_Trfase/lysoPLipase"/>
</dbReference>
<dbReference type="PANTHER" id="PTHR42681">
    <property type="entry name" value="MALONYL-COA-ACYL CARRIER PROTEIN TRANSACYLASE, MITOCHONDRIAL"/>
    <property type="match status" value="1"/>
</dbReference>
<dbReference type="Gene3D" id="3.20.20.70">
    <property type="entry name" value="Aldolase class I"/>
    <property type="match status" value="1"/>
</dbReference>
<feature type="domain" description="Malonyl-CoA:ACP transacylase (MAT)" evidence="5">
    <location>
        <begin position="5"/>
        <end position="311"/>
    </location>
</feature>
<keyword evidence="3" id="KW-0012">Acyltransferase</keyword>
<evidence type="ECO:0000256" key="1">
    <source>
        <dbReference type="ARBA" id="ARBA00013258"/>
    </source>
</evidence>
<name>A5G652_GEOUR</name>
<dbReference type="SMART" id="SM00827">
    <property type="entry name" value="PKS_AT"/>
    <property type="match status" value="1"/>
</dbReference>
<sequence>MVTHIFPGQGSQQKGMGGTLFDEFPDLVAKADTILGYSLKALCLEDRHKQLVQTQFTQPALFVVNALSYLKKVQETGMRPDYLAGHSLGEYNALFAGKAFDFETGLKLVQKRGQLMSQATGGGMAAVMGVSADQVEDILRRNKIETIDIANINAPSQTVVAGPKEEILRIAPIFEAAGTIYIPLNVSGAFHSRYMKASQKEFEAFLQQFTFSPLEIPVISNVEARPYKGDVKANLVKQISQSVKWTESIRYLMGKGVDTFEEIGPGNVLSSLVETIRRQPQPLVVEEEVIRPEEAKARQPAASVVSQAREAGGLSGAITATNLGNRSFRQDYNLRYAYVAGSMYRGISSPEMVVKLGQAGMLGFWGSGGTKVQELEAAVQYIQGKLTAGEPYGVNLLHSPNDPSREDQKVDILLKYGVKVVEASAYLIITPALVRYRAQGLRRSGDGTVTGATRIIAKVSRPEIAEAFLSPAPERVVEKLLQERSITQEQAALLKEIPVADDLCAEADSGGHTDGAVAYALLPTIRKLRDELVQRYGYRKEVRVGAAGGIGTPEAAAAALIMGADFILTGSINQCTVEARTSDAVKDMLQGVNMQDTAYAPAGDMFELGAKVQVMKRGVFFPSRANKLYELYRQYNSINDIDQKTKKMLEEKYFKRSFEDVYREMLSSRSPEDKERLERNPKQKLAFLFKWYFRHSTEAALEGRPGQEVDYQVQCGPSLGAFNQWMKGTPLENWRNRKVDEIGEKLMIETADLLNARFEALARC</sequence>
<evidence type="ECO:0000256" key="2">
    <source>
        <dbReference type="ARBA" id="ARBA00022679"/>
    </source>
</evidence>
<dbReference type="Pfam" id="PF00698">
    <property type="entry name" value="Acyl_transf_1"/>
    <property type="match status" value="1"/>
</dbReference>
<dbReference type="Pfam" id="PF21607">
    <property type="entry name" value="FabD_helical_ins"/>
    <property type="match status" value="1"/>
</dbReference>